<dbReference type="Proteomes" id="UP000708208">
    <property type="component" value="Unassembled WGS sequence"/>
</dbReference>
<dbReference type="PANTHER" id="PTHR22903">
    <property type="entry name" value="PLEKHH PROTEIN"/>
    <property type="match status" value="1"/>
</dbReference>
<reference evidence="4" key="1">
    <citation type="submission" date="2021-06" db="EMBL/GenBank/DDBJ databases">
        <authorList>
            <person name="Hodson N. C."/>
            <person name="Mongue J. A."/>
            <person name="Jaron S. K."/>
        </authorList>
    </citation>
    <scope>NUCLEOTIDE SEQUENCE</scope>
</reference>
<feature type="non-terminal residue" evidence="4">
    <location>
        <position position="158"/>
    </location>
</feature>
<evidence type="ECO:0000256" key="3">
    <source>
        <dbReference type="SAM" id="MobiDB-lite"/>
    </source>
</evidence>
<dbReference type="PANTHER" id="PTHR22903:SF8">
    <property type="entry name" value="MAX-1A"/>
    <property type="match status" value="1"/>
</dbReference>
<protein>
    <submittedName>
        <fullName evidence="4">Uncharacterized protein</fullName>
    </submittedName>
</protein>
<feature type="region of interest" description="Disordered" evidence="3">
    <location>
        <begin position="67"/>
        <end position="158"/>
    </location>
</feature>
<feature type="non-terminal residue" evidence="4">
    <location>
        <position position="1"/>
    </location>
</feature>
<gene>
    <name evidence="4" type="ORF">AFUS01_LOCUS21044</name>
</gene>
<feature type="coiled-coil region" evidence="2">
    <location>
        <begin position="26"/>
        <end position="67"/>
    </location>
</feature>
<evidence type="ECO:0000256" key="1">
    <source>
        <dbReference type="ARBA" id="ARBA00022737"/>
    </source>
</evidence>
<evidence type="ECO:0000313" key="4">
    <source>
        <dbReference type="EMBL" id="CAG7732532.1"/>
    </source>
</evidence>
<keyword evidence="1" id="KW-0677">Repeat</keyword>
<accession>A0A8J2KAJ7</accession>
<sequence length="158" mass="18247">FFLWILQRLLRLQESRHVEEKAARIKDWVSNKLRDLEEQNEHLREQNQKCETQLELLRSRLTQLSQLNSLQSKSKDRHSTEDSSRGSYEGDRPPSDESPPPDSADRDSQVNQQQTPPPRPISATAACLAAIRRRSGAFDTPEERRQRRKSNLSNGSNS</sequence>
<dbReference type="EMBL" id="CAJVCH010233334">
    <property type="protein sequence ID" value="CAG7732532.1"/>
    <property type="molecule type" value="Genomic_DNA"/>
</dbReference>
<feature type="compositionally biased region" description="Basic and acidic residues" evidence="3">
    <location>
        <begin position="73"/>
        <end position="95"/>
    </location>
</feature>
<name>A0A8J2KAJ7_9HEXA</name>
<organism evidence="4 5">
    <name type="scientific">Allacma fusca</name>
    <dbReference type="NCBI Taxonomy" id="39272"/>
    <lineage>
        <taxon>Eukaryota</taxon>
        <taxon>Metazoa</taxon>
        <taxon>Ecdysozoa</taxon>
        <taxon>Arthropoda</taxon>
        <taxon>Hexapoda</taxon>
        <taxon>Collembola</taxon>
        <taxon>Symphypleona</taxon>
        <taxon>Sminthuridae</taxon>
        <taxon>Allacma</taxon>
    </lineage>
</organism>
<comment type="caution">
    <text evidence="4">The sequence shown here is derived from an EMBL/GenBank/DDBJ whole genome shotgun (WGS) entry which is preliminary data.</text>
</comment>
<evidence type="ECO:0000313" key="5">
    <source>
        <dbReference type="Proteomes" id="UP000708208"/>
    </source>
</evidence>
<dbReference type="AlphaFoldDB" id="A0A8J2KAJ7"/>
<proteinExistence type="predicted"/>
<evidence type="ECO:0000256" key="2">
    <source>
        <dbReference type="SAM" id="Coils"/>
    </source>
</evidence>
<keyword evidence="2" id="KW-0175">Coiled coil</keyword>
<keyword evidence="5" id="KW-1185">Reference proteome</keyword>
<dbReference type="OrthoDB" id="6285196at2759"/>